<dbReference type="AlphaFoldDB" id="A0AAD8PEG9"/>
<keyword evidence="3" id="KW-1185">Reference proteome</keyword>
<reference evidence="2" key="1">
    <citation type="submission" date="2023-08" db="EMBL/GenBank/DDBJ databases">
        <title>Draft sequence of the Babesia gibsoni genome.</title>
        <authorList>
            <person name="Yamagishi J.Y."/>
            <person name="Xuan X.X."/>
        </authorList>
    </citation>
    <scope>NUCLEOTIDE SEQUENCE</scope>
    <source>
        <strain evidence="2">Azabu</strain>
    </source>
</reference>
<keyword evidence="1" id="KW-0812">Transmembrane</keyword>
<dbReference type="Proteomes" id="UP001230268">
    <property type="component" value="Unassembled WGS sequence"/>
</dbReference>
<evidence type="ECO:0000313" key="3">
    <source>
        <dbReference type="Proteomes" id="UP001230268"/>
    </source>
</evidence>
<keyword evidence="1" id="KW-1133">Transmembrane helix</keyword>
<sequence length="132" mass="14344">MSKLFEVTDSSVPSALVSNSSLLHLHIDRLGLLGISNLALYASLTSALLLDILSVVFVLLPFSDNGLVAALKILGEVGDPLLVQHLYAQLLFMAVLFAFIPISLYKRKTVVRLSLYSNILGRFGRRSRAGTS</sequence>
<accession>A0AAD8PEG9</accession>
<gene>
    <name evidence="2" type="ORF">BgAZ_207280</name>
</gene>
<feature type="transmembrane region" description="Helical" evidence="1">
    <location>
        <begin position="38"/>
        <end position="62"/>
    </location>
</feature>
<name>A0AAD8PEG9_BABGI</name>
<feature type="transmembrane region" description="Helical" evidence="1">
    <location>
        <begin position="82"/>
        <end position="105"/>
    </location>
</feature>
<evidence type="ECO:0000313" key="2">
    <source>
        <dbReference type="EMBL" id="KAK1443852.1"/>
    </source>
</evidence>
<keyword evidence="1" id="KW-0472">Membrane</keyword>
<evidence type="ECO:0000256" key="1">
    <source>
        <dbReference type="SAM" id="Phobius"/>
    </source>
</evidence>
<organism evidence="2 3">
    <name type="scientific">Babesia gibsoni</name>
    <dbReference type="NCBI Taxonomy" id="33632"/>
    <lineage>
        <taxon>Eukaryota</taxon>
        <taxon>Sar</taxon>
        <taxon>Alveolata</taxon>
        <taxon>Apicomplexa</taxon>
        <taxon>Aconoidasida</taxon>
        <taxon>Piroplasmida</taxon>
        <taxon>Babesiidae</taxon>
        <taxon>Babesia</taxon>
    </lineage>
</organism>
<dbReference type="EMBL" id="JAVEPI010000002">
    <property type="protein sequence ID" value="KAK1443852.1"/>
    <property type="molecule type" value="Genomic_DNA"/>
</dbReference>
<proteinExistence type="predicted"/>
<comment type="caution">
    <text evidence="2">The sequence shown here is derived from an EMBL/GenBank/DDBJ whole genome shotgun (WGS) entry which is preliminary data.</text>
</comment>
<protein>
    <submittedName>
        <fullName evidence="2">Uncharacterized protein</fullName>
    </submittedName>
</protein>